<dbReference type="AlphaFoldDB" id="A0A645GIN7"/>
<name>A0A645GIN7_9ZZZZ</name>
<protein>
    <submittedName>
        <fullName evidence="2">Uncharacterized protein</fullName>
    </submittedName>
</protein>
<evidence type="ECO:0000256" key="1">
    <source>
        <dbReference type="SAM" id="Phobius"/>
    </source>
</evidence>
<evidence type="ECO:0000313" key="2">
    <source>
        <dbReference type="EMBL" id="MPN26000.1"/>
    </source>
</evidence>
<proteinExistence type="predicted"/>
<reference evidence="2" key="1">
    <citation type="submission" date="2019-08" db="EMBL/GenBank/DDBJ databases">
        <authorList>
            <person name="Kucharzyk K."/>
            <person name="Murdoch R.W."/>
            <person name="Higgins S."/>
            <person name="Loffler F."/>
        </authorList>
    </citation>
    <scope>NUCLEOTIDE SEQUENCE</scope>
</reference>
<dbReference type="EMBL" id="VSSQ01075388">
    <property type="protein sequence ID" value="MPN26000.1"/>
    <property type="molecule type" value="Genomic_DNA"/>
</dbReference>
<sequence>MFIENQLFGVFLAEPVADILAALTTIMCFVVFYKKTLSVIENADNKSIKEDIINTH</sequence>
<gene>
    <name evidence="2" type="ORF">SDC9_173422</name>
</gene>
<keyword evidence="1" id="KW-1133">Transmembrane helix</keyword>
<organism evidence="2">
    <name type="scientific">bioreactor metagenome</name>
    <dbReference type="NCBI Taxonomy" id="1076179"/>
    <lineage>
        <taxon>unclassified sequences</taxon>
        <taxon>metagenomes</taxon>
        <taxon>ecological metagenomes</taxon>
    </lineage>
</organism>
<feature type="transmembrane region" description="Helical" evidence="1">
    <location>
        <begin position="6"/>
        <end position="33"/>
    </location>
</feature>
<keyword evidence="1" id="KW-0812">Transmembrane</keyword>
<accession>A0A645GIN7</accession>
<comment type="caution">
    <text evidence="2">The sequence shown here is derived from an EMBL/GenBank/DDBJ whole genome shotgun (WGS) entry which is preliminary data.</text>
</comment>
<keyword evidence="1" id="KW-0472">Membrane</keyword>